<feature type="compositionally biased region" description="Pro residues" evidence="2">
    <location>
        <begin position="377"/>
        <end position="386"/>
    </location>
</feature>
<feature type="domain" description="DUF676" evidence="3">
    <location>
        <begin position="12"/>
        <end position="134"/>
    </location>
</feature>
<organism evidence="4 5">
    <name type="scientific">Mucor saturninus</name>
    <dbReference type="NCBI Taxonomy" id="64648"/>
    <lineage>
        <taxon>Eukaryota</taxon>
        <taxon>Fungi</taxon>
        <taxon>Fungi incertae sedis</taxon>
        <taxon>Mucoromycota</taxon>
        <taxon>Mucoromycotina</taxon>
        <taxon>Mucoromycetes</taxon>
        <taxon>Mucorales</taxon>
        <taxon>Mucorineae</taxon>
        <taxon>Mucoraceae</taxon>
        <taxon>Mucor</taxon>
    </lineage>
</organism>
<dbReference type="SUPFAM" id="SSF53474">
    <property type="entry name" value="alpha/beta-Hydrolases"/>
    <property type="match status" value="1"/>
</dbReference>
<gene>
    <name evidence="4" type="ORF">INT47_010075</name>
</gene>
<dbReference type="Pfam" id="PF05057">
    <property type="entry name" value="DUF676"/>
    <property type="match status" value="1"/>
</dbReference>
<comment type="similarity">
    <text evidence="1">Belongs to the putative lipase ROG1 family.</text>
</comment>
<dbReference type="AlphaFoldDB" id="A0A8H7V2T2"/>
<protein>
    <recommendedName>
        <fullName evidence="3">DUF676 domain-containing protein</fullName>
    </recommendedName>
</protein>
<sequence length="435" mass="47419">MSNDRDNLDKLLLVFVHGFRGSDTSFKDFPNRLQTILTNTVKADVNAIVYPSYKTAGDLRVAVDNFSTWLCNEVATLQQELERFNSTGKIMVVLLGHSMGGIVSAETILRFHDNKNNELLGAKIIGMIAYDTPFYSINQNFVADKAWSSVDQMNKEVGRYWNTGNSAAAVTAATVTTKAITAGTSSSNSASNSVKKWGLFAGVLGAAAIGAAAYMARDQISATISEAFDQLTFISDLTDMNGCDQRVKKLLQVPDIFFKCFYVQLSALGSDHRPKTFIKLPPSDISYLFVPVHSSADNEINAHTSMFNPKKTDHYYELGSDSIALINEMVARFQRQKQHVIANYPYYPPPPFKPTAPSNPVSPKAEHIKTPSITKPPSYPYYPPPNCAGSSSTNVLPSNGPSSNVSSSDISSSSSLSPVTSQPDYGYSYPPPPLS</sequence>
<evidence type="ECO:0000313" key="4">
    <source>
        <dbReference type="EMBL" id="KAG2203377.1"/>
    </source>
</evidence>
<dbReference type="PANTHER" id="PTHR47842">
    <property type="entry name" value="EXPRESSED PROTEIN"/>
    <property type="match status" value="1"/>
</dbReference>
<feature type="region of interest" description="Disordered" evidence="2">
    <location>
        <begin position="353"/>
        <end position="435"/>
    </location>
</feature>
<feature type="compositionally biased region" description="Low complexity" evidence="2">
    <location>
        <begin position="394"/>
        <end position="421"/>
    </location>
</feature>
<dbReference type="InterPro" id="IPR029058">
    <property type="entry name" value="AB_hydrolase_fold"/>
</dbReference>
<dbReference type="Gene3D" id="3.40.50.1820">
    <property type="entry name" value="alpha/beta hydrolase"/>
    <property type="match status" value="1"/>
</dbReference>
<dbReference type="InterPro" id="IPR007751">
    <property type="entry name" value="DUF676_lipase-like"/>
</dbReference>
<dbReference type="Proteomes" id="UP000603453">
    <property type="component" value="Unassembled WGS sequence"/>
</dbReference>
<name>A0A8H7V2T2_9FUNG</name>
<evidence type="ECO:0000256" key="2">
    <source>
        <dbReference type="SAM" id="MobiDB-lite"/>
    </source>
</evidence>
<reference evidence="4" key="1">
    <citation type="submission" date="2020-12" db="EMBL/GenBank/DDBJ databases">
        <title>Metabolic potential, ecology and presence of endohyphal bacteria is reflected in genomic diversity of Mucoromycotina.</title>
        <authorList>
            <person name="Muszewska A."/>
            <person name="Okrasinska A."/>
            <person name="Steczkiewicz K."/>
            <person name="Drgas O."/>
            <person name="Orlowska M."/>
            <person name="Perlinska-Lenart U."/>
            <person name="Aleksandrzak-Piekarczyk T."/>
            <person name="Szatraj K."/>
            <person name="Zielenkiewicz U."/>
            <person name="Pilsyk S."/>
            <person name="Malc E."/>
            <person name="Mieczkowski P."/>
            <person name="Kruszewska J.S."/>
            <person name="Biernat P."/>
            <person name="Pawlowska J."/>
        </authorList>
    </citation>
    <scope>NUCLEOTIDE SEQUENCE</scope>
    <source>
        <strain evidence="4">WA0000017839</strain>
    </source>
</reference>
<dbReference type="OrthoDB" id="442243at2759"/>
<dbReference type="PANTHER" id="PTHR47842:SF1">
    <property type="entry name" value="DUF676 DOMAIN-CONTAINING PROTEIN"/>
    <property type="match status" value="1"/>
</dbReference>
<evidence type="ECO:0000256" key="1">
    <source>
        <dbReference type="ARBA" id="ARBA00007920"/>
    </source>
</evidence>
<evidence type="ECO:0000313" key="5">
    <source>
        <dbReference type="Proteomes" id="UP000603453"/>
    </source>
</evidence>
<evidence type="ECO:0000259" key="3">
    <source>
        <dbReference type="Pfam" id="PF05057"/>
    </source>
</evidence>
<dbReference type="EMBL" id="JAEPRD010000052">
    <property type="protein sequence ID" value="KAG2203377.1"/>
    <property type="molecule type" value="Genomic_DNA"/>
</dbReference>
<proteinExistence type="inferred from homology"/>
<keyword evidence="5" id="KW-1185">Reference proteome</keyword>
<accession>A0A8H7V2T2</accession>
<comment type="caution">
    <text evidence="4">The sequence shown here is derived from an EMBL/GenBank/DDBJ whole genome shotgun (WGS) entry which is preliminary data.</text>
</comment>